<dbReference type="Proteomes" id="UP000051084">
    <property type="component" value="Unassembled WGS sequence"/>
</dbReference>
<dbReference type="PATRIC" id="fig|1423742.4.peg.15"/>
<protein>
    <submittedName>
        <fullName evidence="1">Abortive infection phage resistance protein</fullName>
    </submittedName>
</protein>
<dbReference type="Pfam" id="PF07751">
    <property type="entry name" value="Abi_2"/>
    <property type="match status" value="1"/>
</dbReference>
<reference evidence="1 2" key="1">
    <citation type="journal article" date="2015" name="Genome Announc.">
        <title>Expanding the biotechnology potential of lactobacilli through comparative genomics of 213 strains and associated genera.</title>
        <authorList>
            <person name="Sun Z."/>
            <person name="Harris H.M."/>
            <person name="McCann A."/>
            <person name="Guo C."/>
            <person name="Argimon S."/>
            <person name="Zhang W."/>
            <person name="Yang X."/>
            <person name="Jeffery I.B."/>
            <person name="Cooney J.C."/>
            <person name="Kagawa T.F."/>
            <person name="Liu W."/>
            <person name="Song Y."/>
            <person name="Salvetti E."/>
            <person name="Wrobel A."/>
            <person name="Rasinkangas P."/>
            <person name="Parkhill J."/>
            <person name="Rea M.C."/>
            <person name="O'Sullivan O."/>
            <person name="Ritari J."/>
            <person name="Douillard F.P."/>
            <person name="Paul Ross R."/>
            <person name="Yang R."/>
            <person name="Briner A.E."/>
            <person name="Felis G.E."/>
            <person name="de Vos W.M."/>
            <person name="Barrangou R."/>
            <person name="Klaenhammer T.R."/>
            <person name="Caufield P.W."/>
            <person name="Cui Y."/>
            <person name="Zhang H."/>
            <person name="O'Toole P.W."/>
        </authorList>
    </citation>
    <scope>NUCLEOTIDE SEQUENCE [LARGE SCALE GENOMIC DNA]</scope>
    <source>
        <strain evidence="1 2">DSM 18793</strain>
    </source>
</reference>
<comment type="caution">
    <text evidence="1">The sequence shown here is derived from an EMBL/GenBank/DDBJ whole genome shotgun (WGS) entry which is preliminary data.</text>
</comment>
<evidence type="ECO:0000313" key="1">
    <source>
        <dbReference type="EMBL" id="KRL93257.1"/>
    </source>
</evidence>
<dbReference type="AlphaFoldDB" id="A0A0R1UIZ1"/>
<organism evidence="1 2">
    <name type="scientific">Limosilactobacillus equigenerosi DSM 18793 = JCM 14505</name>
    <dbReference type="NCBI Taxonomy" id="1423742"/>
    <lineage>
        <taxon>Bacteria</taxon>
        <taxon>Bacillati</taxon>
        <taxon>Bacillota</taxon>
        <taxon>Bacilli</taxon>
        <taxon>Lactobacillales</taxon>
        <taxon>Lactobacillaceae</taxon>
        <taxon>Limosilactobacillus</taxon>
    </lineage>
</organism>
<sequence length="358" mass="41698">MASFSLRSANAFMYSRFVFIEVFKMNEKPFKTIDEQINILKSRGLIFENEDAAKNSLKQYGYYEIINGYKTPFLKEGSSEQFKSTATFEHIFALYKLDKTIATHVLSSLEQFEQTFKQSIAYVIAENISVEYSSYVAKSHYNTGKTKFIKKGIATSEREFLLKKLNKTYNSKANPIKYYREKYGNVPPWIIVKGLTFGESIYWYKLSKPNIRVKIISRMFGLNPEIIDAADKDLKIKQLFGDLLSLYLTYRNQCAHGGRIYNHRSKKHGLRNWSPYLSSFDTVELTKQKFDAGKLRSSVGIVHQSLSIFDNKSPYINMLAWILAHLENYLKLYPEDKEMLLKETELTTIFEELEKNIN</sequence>
<dbReference type="InterPro" id="IPR011664">
    <property type="entry name" value="Abi_system_AbiD/AbiF-like"/>
</dbReference>
<dbReference type="EMBL" id="AZGC01000045">
    <property type="protein sequence ID" value="KRL93257.1"/>
    <property type="molecule type" value="Genomic_DNA"/>
</dbReference>
<evidence type="ECO:0000313" key="2">
    <source>
        <dbReference type="Proteomes" id="UP000051084"/>
    </source>
</evidence>
<accession>A0A0R1UIZ1</accession>
<name>A0A0R1UIZ1_9LACO</name>
<keyword evidence="2" id="KW-1185">Reference proteome</keyword>
<gene>
    <name evidence="1" type="ORF">FC21_GL000011</name>
</gene>
<proteinExistence type="predicted"/>